<feature type="compositionally biased region" description="Low complexity" evidence="2">
    <location>
        <begin position="10"/>
        <end position="23"/>
    </location>
</feature>
<dbReference type="RefSeq" id="WP_079570491.1">
    <property type="nucleotide sequence ID" value="NZ_FUZQ01000001.1"/>
</dbReference>
<protein>
    <submittedName>
        <fullName evidence="3">Uncharacterized conserved protein YloU, alkaline shock protein (Asp23) family</fullName>
    </submittedName>
</protein>
<dbReference type="OrthoDB" id="5150051at2"/>
<dbReference type="EMBL" id="FUZQ01000001">
    <property type="protein sequence ID" value="SKC38371.1"/>
    <property type="molecule type" value="Genomic_DNA"/>
</dbReference>
<sequence>MSDPSTTRTAPADGPPAGSAAEPVDIRDRGELRIDDRVVEKVARTAVLGVPGVAPVAATAGTLGRALGRTYPQVVCTRSSGRARVLLEIALVWPYPAAQVARQVCEAVTDQLETLAGVSVDEIRATVARIVDRSELERSAGSPREQRVR</sequence>
<evidence type="ECO:0000313" key="3">
    <source>
        <dbReference type="EMBL" id="SKC38371.1"/>
    </source>
</evidence>
<evidence type="ECO:0000256" key="1">
    <source>
        <dbReference type="ARBA" id="ARBA00005721"/>
    </source>
</evidence>
<name>A0A1T5IGQ3_9MICO</name>
<organism evidence="3 4">
    <name type="scientific">Krasilnikoviella flava</name>
    <dbReference type="NCBI Taxonomy" id="526729"/>
    <lineage>
        <taxon>Bacteria</taxon>
        <taxon>Bacillati</taxon>
        <taxon>Actinomycetota</taxon>
        <taxon>Actinomycetes</taxon>
        <taxon>Micrococcales</taxon>
        <taxon>Promicromonosporaceae</taxon>
        <taxon>Krasilnikoviella</taxon>
    </lineage>
</organism>
<dbReference type="Proteomes" id="UP000189777">
    <property type="component" value="Unassembled WGS sequence"/>
</dbReference>
<proteinExistence type="inferred from homology"/>
<evidence type="ECO:0000256" key="2">
    <source>
        <dbReference type="SAM" id="MobiDB-lite"/>
    </source>
</evidence>
<dbReference type="InterPro" id="IPR005531">
    <property type="entry name" value="Asp23"/>
</dbReference>
<accession>A0A1T5IGQ3</accession>
<keyword evidence="4" id="KW-1185">Reference proteome</keyword>
<reference evidence="3 4" key="1">
    <citation type="submission" date="2017-02" db="EMBL/GenBank/DDBJ databases">
        <authorList>
            <person name="Peterson S.W."/>
        </authorList>
    </citation>
    <scope>NUCLEOTIDE SEQUENCE [LARGE SCALE GENOMIC DNA]</scope>
    <source>
        <strain evidence="3 4">DSM 21481</strain>
    </source>
</reference>
<dbReference type="AlphaFoldDB" id="A0A1T5IGQ3"/>
<gene>
    <name evidence="3" type="ORF">SAMN04324258_0503</name>
</gene>
<comment type="similarity">
    <text evidence="1">Belongs to the asp23 family.</text>
</comment>
<feature type="region of interest" description="Disordered" evidence="2">
    <location>
        <begin position="1"/>
        <end position="26"/>
    </location>
</feature>
<evidence type="ECO:0000313" key="4">
    <source>
        <dbReference type="Proteomes" id="UP000189777"/>
    </source>
</evidence>
<dbReference type="Pfam" id="PF03780">
    <property type="entry name" value="Asp23"/>
    <property type="match status" value="1"/>
</dbReference>
<dbReference type="STRING" id="526729.SAMN04324258_0503"/>